<dbReference type="Pfam" id="PF01391">
    <property type="entry name" value="Collagen"/>
    <property type="match status" value="2"/>
</dbReference>
<dbReference type="Proteomes" id="UP000712157">
    <property type="component" value="Unassembled WGS sequence"/>
</dbReference>
<dbReference type="EMBL" id="JAHQCW010000007">
    <property type="protein sequence ID" value="MBU9736080.1"/>
    <property type="molecule type" value="Genomic_DNA"/>
</dbReference>
<evidence type="ECO:0000313" key="3">
    <source>
        <dbReference type="Proteomes" id="UP000712157"/>
    </source>
</evidence>
<keyword evidence="3" id="KW-1185">Reference proteome</keyword>
<protein>
    <recommendedName>
        <fullName evidence="4">Collagen-like protein</fullName>
    </recommendedName>
</protein>
<feature type="region of interest" description="Disordered" evidence="1">
    <location>
        <begin position="83"/>
        <end position="236"/>
    </location>
</feature>
<feature type="compositionally biased region" description="Low complexity" evidence="1">
    <location>
        <begin position="161"/>
        <end position="179"/>
    </location>
</feature>
<dbReference type="PANTHER" id="PTHR24023">
    <property type="entry name" value="COLLAGEN ALPHA"/>
    <property type="match status" value="1"/>
</dbReference>
<reference evidence="2" key="1">
    <citation type="submission" date="2021-06" db="EMBL/GenBank/DDBJ databases">
        <title>Description of novel taxa of the family Lachnospiraceae.</title>
        <authorList>
            <person name="Chaplin A.V."/>
            <person name="Sokolova S.R."/>
            <person name="Pikina A.P."/>
            <person name="Korzhanova M."/>
            <person name="Belova V."/>
            <person name="Korostin D."/>
            <person name="Efimov B.A."/>
        </authorList>
    </citation>
    <scope>NUCLEOTIDE SEQUENCE</scope>
    <source>
        <strain evidence="2">ASD5720</strain>
    </source>
</reference>
<gene>
    <name evidence="2" type="ORF">KTH89_05980</name>
</gene>
<dbReference type="Gene3D" id="1.20.5.320">
    <property type="entry name" value="6-Phosphogluconate Dehydrogenase, domain 3"/>
    <property type="match status" value="1"/>
</dbReference>
<name>A0A949NHF1_9FIRM</name>
<dbReference type="AlphaFoldDB" id="A0A949NHF1"/>
<comment type="caution">
    <text evidence="2">The sequence shown here is derived from an EMBL/GenBank/DDBJ whole genome shotgun (WGS) entry which is preliminary data.</text>
</comment>
<proteinExistence type="predicted"/>
<dbReference type="GO" id="GO:0005615">
    <property type="term" value="C:extracellular space"/>
    <property type="evidence" value="ECO:0007669"/>
    <property type="project" value="TreeGrafter"/>
</dbReference>
<feature type="compositionally biased region" description="Low complexity" evidence="1">
    <location>
        <begin position="92"/>
        <end position="111"/>
    </location>
</feature>
<dbReference type="InterPro" id="IPR050149">
    <property type="entry name" value="Collagen_superfamily"/>
</dbReference>
<evidence type="ECO:0000313" key="2">
    <source>
        <dbReference type="EMBL" id="MBU9736080.1"/>
    </source>
</evidence>
<dbReference type="GO" id="GO:0031012">
    <property type="term" value="C:extracellular matrix"/>
    <property type="evidence" value="ECO:0007669"/>
    <property type="project" value="TreeGrafter"/>
</dbReference>
<dbReference type="PANTHER" id="PTHR24023:SF1082">
    <property type="entry name" value="COLLAGEN TRIPLE HELIX REPEAT"/>
    <property type="match status" value="1"/>
</dbReference>
<dbReference type="RefSeq" id="WP_275061755.1">
    <property type="nucleotide sequence ID" value="NZ_JAHQCW010000007.1"/>
</dbReference>
<evidence type="ECO:0008006" key="4">
    <source>
        <dbReference type="Google" id="ProtNLM"/>
    </source>
</evidence>
<evidence type="ECO:0000256" key="1">
    <source>
        <dbReference type="SAM" id="MobiDB-lite"/>
    </source>
</evidence>
<sequence length="378" mass="38800">MSDQSTYTLFLPEIGANGNWYINGIDTGKPSKGENGVTPHIGEDGFWYIGDEKTTIYAKGKSAYEIAVDYGFQGSMIDWMNGLKGEKGDPGEQGAAGPAGEPGIAGPAGPKGDTGAQGPQGETGAQGPRGLTGPEGPQGVTGPRGLTGPEGPQGPTGAIGPKGDVGPKGDPGVQGPKGDTGATGPQGLKGDKGDPGLQGPKGDKGAAGEAGPMGPQGLKGDKGDQGVAGPQGPNEANLIYMSNKQTTIEQAINTINNNISPLLSSNVTTITKTVNTNADGTYVEVYSYTASKRVMITITGYIEFSGSVTNGVRCYRLIDTGVNYPLTCQIMPVTLGYSTYMPIYFSKQLSVGEKILIEINAYGAQTSVSTDVRLNVIT</sequence>
<organism evidence="2 3">
    <name type="scientific">Diplocloster agilis</name>
    <dbReference type="NCBI Taxonomy" id="2850323"/>
    <lineage>
        <taxon>Bacteria</taxon>
        <taxon>Bacillati</taxon>
        <taxon>Bacillota</taxon>
        <taxon>Clostridia</taxon>
        <taxon>Lachnospirales</taxon>
        <taxon>Lachnospiraceae</taxon>
        <taxon>Diplocloster</taxon>
    </lineage>
</organism>
<dbReference type="InterPro" id="IPR008160">
    <property type="entry name" value="Collagen"/>
</dbReference>
<accession>A0A949NHF1</accession>